<evidence type="ECO:0000256" key="1">
    <source>
        <dbReference type="ARBA" id="ARBA00008571"/>
    </source>
</evidence>
<dbReference type="Pfam" id="PF03937">
    <property type="entry name" value="Sdh5"/>
    <property type="match status" value="1"/>
</dbReference>
<protein>
    <recommendedName>
        <fullName evidence="2">FAD assembly factor SdhE</fullName>
    </recommendedName>
</protein>
<name>A0ABU0J3H5_9HYPH</name>
<dbReference type="PANTHER" id="PTHR12469">
    <property type="entry name" value="PROTEIN EMI5 HOMOLOG, MITOCHONDRIAL"/>
    <property type="match status" value="1"/>
</dbReference>
<dbReference type="RefSeq" id="WP_307270534.1">
    <property type="nucleotide sequence ID" value="NZ_JAUSVX010000002.1"/>
</dbReference>
<dbReference type="EMBL" id="JAUSVX010000002">
    <property type="protein sequence ID" value="MDQ0468819.1"/>
    <property type="molecule type" value="Genomic_DNA"/>
</dbReference>
<evidence type="ECO:0000313" key="4">
    <source>
        <dbReference type="EMBL" id="MDQ0468819.1"/>
    </source>
</evidence>
<keyword evidence="5" id="KW-1185">Reference proteome</keyword>
<comment type="similarity">
    <text evidence="1">Belongs to the SdhE FAD assembly factor family.</text>
</comment>
<dbReference type="SUPFAM" id="SSF109910">
    <property type="entry name" value="YgfY-like"/>
    <property type="match status" value="1"/>
</dbReference>
<evidence type="ECO:0000256" key="3">
    <source>
        <dbReference type="ARBA" id="ARBA00023186"/>
    </source>
</evidence>
<evidence type="ECO:0000313" key="5">
    <source>
        <dbReference type="Proteomes" id="UP001242480"/>
    </source>
</evidence>
<dbReference type="PANTHER" id="PTHR12469:SF2">
    <property type="entry name" value="SUCCINATE DEHYDROGENASE ASSEMBLY FACTOR 2, MITOCHONDRIAL"/>
    <property type="match status" value="1"/>
</dbReference>
<dbReference type="Gene3D" id="1.10.150.250">
    <property type="entry name" value="Flavinator of succinate dehydrogenase"/>
    <property type="match status" value="1"/>
</dbReference>
<reference evidence="4 5" key="1">
    <citation type="submission" date="2023-07" db="EMBL/GenBank/DDBJ databases">
        <title>Genomic Encyclopedia of Type Strains, Phase IV (KMG-IV): sequencing the most valuable type-strain genomes for metagenomic binning, comparative biology and taxonomic classification.</title>
        <authorList>
            <person name="Goeker M."/>
        </authorList>
    </citation>
    <scope>NUCLEOTIDE SEQUENCE [LARGE SCALE GENOMIC DNA]</scope>
    <source>
        <strain evidence="4 5">DSM 19619</strain>
    </source>
</reference>
<organism evidence="4 5">
    <name type="scientific">Labrys wisconsinensis</name>
    <dbReference type="NCBI Taxonomy" id="425677"/>
    <lineage>
        <taxon>Bacteria</taxon>
        <taxon>Pseudomonadati</taxon>
        <taxon>Pseudomonadota</taxon>
        <taxon>Alphaproteobacteria</taxon>
        <taxon>Hyphomicrobiales</taxon>
        <taxon>Xanthobacteraceae</taxon>
        <taxon>Labrys</taxon>
    </lineage>
</organism>
<dbReference type="InterPro" id="IPR005631">
    <property type="entry name" value="SDH"/>
</dbReference>
<dbReference type="InterPro" id="IPR036714">
    <property type="entry name" value="SDH_sf"/>
</dbReference>
<accession>A0ABU0J3H5</accession>
<comment type="caution">
    <text evidence="4">The sequence shown here is derived from an EMBL/GenBank/DDBJ whole genome shotgun (WGS) entry which is preliminary data.</text>
</comment>
<sequence length="98" mass="11137">MSGTTRSSSDLDPRRRRLLFRAWHRGTREMDLLMGPFCDAEIGTLGEEDVAAFERLIEAEDHDLYDWITGTAATPDIHDTGLMHKLRAFHARPGRARA</sequence>
<keyword evidence="3" id="KW-0143">Chaperone</keyword>
<evidence type="ECO:0000256" key="2">
    <source>
        <dbReference type="ARBA" id="ARBA00019418"/>
    </source>
</evidence>
<gene>
    <name evidence="4" type="ORF">QO011_001819</name>
</gene>
<dbReference type="Proteomes" id="UP001242480">
    <property type="component" value="Unassembled WGS sequence"/>
</dbReference>
<proteinExistence type="inferred from homology"/>